<sequence>MSVNMQDLKEGEDRFVTDSVHQRFQQMHLRCEECNQDILGNWNAIRKHYDDSHPPSDKRCRYCFGNVFKYRTIPADSTEFSESFLYHKCKCTEEQPKTGALKESM</sequence>
<proteinExistence type="predicted"/>
<dbReference type="AlphaFoldDB" id="A0A195D3L7"/>
<accession>A0A195D3L7</accession>
<evidence type="ECO:0000313" key="2">
    <source>
        <dbReference type="Proteomes" id="UP000078542"/>
    </source>
</evidence>
<reference evidence="1 2" key="1">
    <citation type="submission" date="2016-03" db="EMBL/GenBank/DDBJ databases">
        <title>Cyphomyrmex costatus WGS genome.</title>
        <authorList>
            <person name="Nygaard S."/>
            <person name="Hu H."/>
            <person name="Boomsma J."/>
            <person name="Zhang G."/>
        </authorList>
    </citation>
    <scope>NUCLEOTIDE SEQUENCE [LARGE SCALE GENOMIC DNA]</scope>
    <source>
        <strain evidence="1">MS0001</strain>
        <tissue evidence="1">Whole body</tissue>
    </source>
</reference>
<gene>
    <name evidence="1" type="ORF">ALC62_01695</name>
</gene>
<evidence type="ECO:0000313" key="1">
    <source>
        <dbReference type="EMBL" id="KYN07493.1"/>
    </source>
</evidence>
<keyword evidence="2" id="KW-1185">Reference proteome</keyword>
<name>A0A195D3L7_9HYME</name>
<dbReference type="EMBL" id="KQ976885">
    <property type="protein sequence ID" value="KYN07493.1"/>
    <property type="molecule type" value="Genomic_DNA"/>
</dbReference>
<organism evidence="1 2">
    <name type="scientific">Cyphomyrmex costatus</name>
    <dbReference type="NCBI Taxonomy" id="456900"/>
    <lineage>
        <taxon>Eukaryota</taxon>
        <taxon>Metazoa</taxon>
        <taxon>Ecdysozoa</taxon>
        <taxon>Arthropoda</taxon>
        <taxon>Hexapoda</taxon>
        <taxon>Insecta</taxon>
        <taxon>Pterygota</taxon>
        <taxon>Neoptera</taxon>
        <taxon>Endopterygota</taxon>
        <taxon>Hymenoptera</taxon>
        <taxon>Apocrita</taxon>
        <taxon>Aculeata</taxon>
        <taxon>Formicoidea</taxon>
        <taxon>Formicidae</taxon>
        <taxon>Myrmicinae</taxon>
        <taxon>Cyphomyrmex</taxon>
    </lineage>
</organism>
<protein>
    <submittedName>
        <fullName evidence="1">Uncharacterized protein</fullName>
    </submittedName>
</protein>
<dbReference type="Proteomes" id="UP000078542">
    <property type="component" value="Unassembled WGS sequence"/>
</dbReference>